<keyword evidence="3" id="KW-1185">Reference proteome</keyword>
<protein>
    <submittedName>
        <fullName evidence="2">DoxX family membrane protein</fullName>
    </submittedName>
</protein>
<dbReference type="RefSeq" id="WP_377503948.1">
    <property type="nucleotide sequence ID" value="NZ_JBHULU010000009.1"/>
</dbReference>
<feature type="transmembrane region" description="Helical" evidence="1">
    <location>
        <begin position="119"/>
        <end position="137"/>
    </location>
</feature>
<dbReference type="Proteomes" id="UP001597544">
    <property type="component" value="Unassembled WGS sequence"/>
</dbReference>
<name>A0ABW5IK52_9BACT</name>
<keyword evidence="1" id="KW-0472">Membrane</keyword>
<comment type="caution">
    <text evidence="2">The sequence shown here is derived from an EMBL/GenBank/DDBJ whole genome shotgun (WGS) entry which is preliminary data.</text>
</comment>
<proteinExistence type="predicted"/>
<dbReference type="EMBL" id="JBHULU010000009">
    <property type="protein sequence ID" value="MFD2513355.1"/>
    <property type="molecule type" value="Genomic_DNA"/>
</dbReference>
<feature type="transmembrane region" description="Helical" evidence="1">
    <location>
        <begin position="68"/>
        <end position="85"/>
    </location>
</feature>
<keyword evidence="1" id="KW-1133">Transmembrane helix</keyword>
<gene>
    <name evidence="2" type="ORF">ACFSRY_05720</name>
</gene>
<feature type="transmembrane region" description="Helical" evidence="1">
    <location>
        <begin position="92"/>
        <end position="113"/>
    </location>
</feature>
<sequence length="153" mass="16971">MEETKYLPYANLFLRITLALTLLSAVADRLGLWGEPDTQNVMWGSWFAYEGYVHQLIPFLSEGFSDKLALAVTVLEIALGAMLLFGVKVRWAAIGTGTLTMLLAITISMATGIKEPINKAMFVVSAASFLLACTPVYRWTLNGIKKRTVYKPY</sequence>
<evidence type="ECO:0000256" key="1">
    <source>
        <dbReference type="SAM" id="Phobius"/>
    </source>
</evidence>
<keyword evidence="1" id="KW-0812">Transmembrane</keyword>
<accession>A0ABW5IK52</accession>
<evidence type="ECO:0000313" key="2">
    <source>
        <dbReference type="EMBL" id="MFD2513355.1"/>
    </source>
</evidence>
<reference evidence="3" key="1">
    <citation type="journal article" date="2019" name="Int. J. Syst. Evol. Microbiol.">
        <title>The Global Catalogue of Microorganisms (GCM) 10K type strain sequencing project: providing services to taxonomists for standard genome sequencing and annotation.</title>
        <authorList>
            <consortium name="The Broad Institute Genomics Platform"/>
            <consortium name="The Broad Institute Genome Sequencing Center for Infectious Disease"/>
            <person name="Wu L."/>
            <person name="Ma J."/>
        </authorList>
    </citation>
    <scope>NUCLEOTIDE SEQUENCE [LARGE SCALE GENOMIC DNA]</scope>
    <source>
        <strain evidence="3">KCTC 42498</strain>
    </source>
</reference>
<organism evidence="2 3">
    <name type="scientific">Pontibacter locisalis</name>
    <dbReference type="NCBI Taxonomy" id="1719035"/>
    <lineage>
        <taxon>Bacteria</taxon>
        <taxon>Pseudomonadati</taxon>
        <taxon>Bacteroidota</taxon>
        <taxon>Cytophagia</taxon>
        <taxon>Cytophagales</taxon>
        <taxon>Hymenobacteraceae</taxon>
        <taxon>Pontibacter</taxon>
    </lineage>
</organism>
<evidence type="ECO:0000313" key="3">
    <source>
        <dbReference type="Proteomes" id="UP001597544"/>
    </source>
</evidence>